<dbReference type="Pfam" id="PF08281">
    <property type="entry name" value="Sigma70_r4_2"/>
    <property type="match status" value="1"/>
</dbReference>
<evidence type="ECO:0000256" key="1">
    <source>
        <dbReference type="SAM" id="MobiDB-lite"/>
    </source>
</evidence>
<dbReference type="SUPFAM" id="SSF88659">
    <property type="entry name" value="Sigma3 and sigma4 domains of RNA polymerase sigma factors"/>
    <property type="match status" value="1"/>
</dbReference>
<feature type="domain" description="RNA polymerase sigma factor 70 region 4 type 2" evidence="2">
    <location>
        <begin position="106"/>
        <end position="155"/>
    </location>
</feature>
<reference evidence="3" key="1">
    <citation type="submission" date="2016-02" db="EMBL/GenBank/DDBJ databases">
        <title>Draft Genome Sequence of Sporotomaculum syntrophicum Strain FB, a Syntrophic Benzoate Degrader.</title>
        <authorList>
            <person name="Nobu M.K."/>
            <person name="Narihiro T."/>
            <person name="Qiu Y.-L."/>
            <person name="Ohashi A."/>
            <person name="Liu W.-T."/>
            <person name="Yuji S."/>
        </authorList>
    </citation>
    <scope>NUCLEOTIDE SEQUENCE</scope>
    <source>
        <strain evidence="3">FB</strain>
    </source>
</reference>
<dbReference type="InterPro" id="IPR013324">
    <property type="entry name" value="RNA_pol_sigma_r3/r4-like"/>
</dbReference>
<feature type="region of interest" description="Disordered" evidence="1">
    <location>
        <begin position="87"/>
        <end position="106"/>
    </location>
</feature>
<sequence length="180" mass="20015">MPHVKPNFNREGEGAMPKLREMSKWSDSSDQIVNLLYNTGYRLTGSHRKTQDLIRDVFNALNGNINLNTALKSLCLIYINKPTSSLSKNLSKTKSSPPTKDNSSNNVQNALLTLPLKVRLVLVLREVLGLGYVEIAEMTGIEKTAVTRLLNTGRWELQIQLAPHPGAKRAIKKTFCSEVG</sequence>
<comment type="caution">
    <text evidence="3">The sequence shown here is derived from an EMBL/GenBank/DDBJ whole genome shotgun (WGS) entry which is preliminary data.</text>
</comment>
<dbReference type="InterPro" id="IPR013249">
    <property type="entry name" value="RNA_pol_sigma70_r4_t2"/>
</dbReference>
<accession>A0A9D2WP67</accession>
<dbReference type="Proteomes" id="UP000798488">
    <property type="component" value="Unassembled WGS sequence"/>
</dbReference>
<dbReference type="AlphaFoldDB" id="A0A9D2WP67"/>
<keyword evidence="4" id="KW-1185">Reference proteome</keyword>
<dbReference type="GO" id="GO:0016987">
    <property type="term" value="F:sigma factor activity"/>
    <property type="evidence" value="ECO:0007669"/>
    <property type="project" value="InterPro"/>
</dbReference>
<evidence type="ECO:0000259" key="2">
    <source>
        <dbReference type="Pfam" id="PF08281"/>
    </source>
</evidence>
<proteinExistence type="predicted"/>
<gene>
    <name evidence="3" type="primary">sigE_1</name>
    <name evidence="3" type="ORF">SPSYN_01156</name>
</gene>
<dbReference type="InterPro" id="IPR036388">
    <property type="entry name" value="WH-like_DNA-bd_sf"/>
</dbReference>
<evidence type="ECO:0000313" key="3">
    <source>
        <dbReference type="EMBL" id="KAF1085020.1"/>
    </source>
</evidence>
<dbReference type="Gene3D" id="1.10.10.10">
    <property type="entry name" value="Winged helix-like DNA-binding domain superfamily/Winged helix DNA-binding domain"/>
    <property type="match status" value="1"/>
</dbReference>
<dbReference type="GO" id="GO:0003677">
    <property type="term" value="F:DNA binding"/>
    <property type="evidence" value="ECO:0007669"/>
    <property type="project" value="InterPro"/>
</dbReference>
<evidence type="ECO:0000313" key="4">
    <source>
        <dbReference type="Proteomes" id="UP000798488"/>
    </source>
</evidence>
<dbReference type="GO" id="GO:0006352">
    <property type="term" value="P:DNA-templated transcription initiation"/>
    <property type="evidence" value="ECO:0007669"/>
    <property type="project" value="InterPro"/>
</dbReference>
<organism evidence="3 4">
    <name type="scientific">Sporotomaculum syntrophicum</name>
    <dbReference type="NCBI Taxonomy" id="182264"/>
    <lineage>
        <taxon>Bacteria</taxon>
        <taxon>Bacillati</taxon>
        <taxon>Bacillota</taxon>
        <taxon>Clostridia</taxon>
        <taxon>Eubacteriales</taxon>
        <taxon>Desulfallaceae</taxon>
        <taxon>Sporotomaculum</taxon>
    </lineage>
</organism>
<protein>
    <submittedName>
        <fullName evidence="3">ECF RNA polymerase sigma factor SigE</fullName>
    </submittedName>
</protein>
<dbReference type="EMBL" id="LSRS01000003">
    <property type="protein sequence ID" value="KAF1085020.1"/>
    <property type="molecule type" value="Genomic_DNA"/>
</dbReference>
<name>A0A9D2WP67_9FIRM</name>